<dbReference type="PANTHER" id="PTHR32196">
    <property type="entry name" value="ABC TRANSPORTER PERMEASE PROTEIN YPHD-RELATED-RELATED"/>
    <property type="match status" value="1"/>
</dbReference>
<evidence type="ECO:0000256" key="2">
    <source>
        <dbReference type="ARBA" id="ARBA00022448"/>
    </source>
</evidence>
<feature type="transmembrane region" description="Helical" evidence="8">
    <location>
        <begin position="208"/>
        <end position="227"/>
    </location>
</feature>
<feature type="transmembrane region" description="Helical" evidence="8">
    <location>
        <begin position="12"/>
        <end position="29"/>
    </location>
</feature>
<evidence type="ECO:0000313" key="9">
    <source>
        <dbReference type="EMBL" id="MBE1524932.1"/>
    </source>
</evidence>
<dbReference type="Pfam" id="PF02653">
    <property type="entry name" value="BPD_transp_2"/>
    <property type="match status" value="1"/>
</dbReference>
<dbReference type="RefSeq" id="WP_225939085.1">
    <property type="nucleotide sequence ID" value="NZ_BAAALJ010000023.1"/>
</dbReference>
<keyword evidence="10" id="KW-1185">Reference proteome</keyword>
<sequence length="341" mass="33970">MPQRLLHGLIQNPLLVILIGMVLLVQATTGSQLSWGNLRGVLLDVAVIGIVAVPVAMLLIAGYIDLSVGSTLAIGGVCAALVVQNTGSMWLGVGAAILVGALVGAVNGVLVAVVGLSSLITTLGVLTAGRGAAQLMSPLPVSGFSADFAFLGAGAIAGVPVPAIIAGLLFILAGVYLVMTPTGRHIYAVGVNREAAYLSGISTKLIPLVLYVVAGGSAGLAGALTAARLNSAPAGQLGAGFELAVLTAVLIGGIALTGGEGNMFGVLIGVLFMGLLSNSLTLLGVETFWQNVVSGLALVAAVIISLGTQRLRGRLLTLEAKKVAAPQALSSPGPARTRPSP</sequence>
<feature type="transmembrane region" description="Helical" evidence="8">
    <location>
        <begin position="66"/>
        <end position="83"/>
    </location>
</feature>
<keyword evidence="4" id="KW-0997">Cell inner membrane</keyword>
<proteinExistence type="predicted"/>
<evidence type="ECO:0000256" key="8">
    <source>
        <dbReference type="SAM" id="Phobius"/>
    </source>
</evidence>
<dbReference type="InterPro" id="IPR001851">
    <property type="entry name" value="ABC_transp_permease"/>
</dbReference>
<feature type="transmembrane region" description="Helical" evidence="8">
    <location>
        <begin position="239"/>
        <end position="257"/>
    </location>
</feature>
<keyword evidence="6 8" id="KW-1133">Transmembrane helix</keyword>
<keyword evidence="5 8" id="KW-0812">Transmembrane</keyword>
<accession>A0ABR9JG71</accession>
<feature type="transmembrane region" description="Helical" evidence="8">
    <location>
        <begin position="41"/>
        <end position="60"/>
    </location>
</feature>
<dbReference type="EMBL" id="JADBED010000001">
    <property type="protein sequence ID" value="MBE1524932.1"/>
    <property type="molecule type" value="Genomic_DNA"/>
</dbReference>
<feature type="transmembrane region" description="Helical" evidence="8">
    <location>
        <begin position="264"/>
        <end position="282"/>
    </location>
</feature>
<evidence type="ECO:0000256" key="6">
    <source>
        <dbReference type="ARBA" id="ARBA00022989"/>
    </source>
</evidence>
<dbReference type="Proteomes" id="UP000643525">
    <property type="component" value="Unassembled WGS sequence"/>
</dbReference>
<evidence type="ECO:0000256" key="5">
    <source>
        <dbReference type="ARBA" id="ARBA00022692"/>
    </source>
</evidence>
<evidence type="ECO:0000313" key="10">
    <source>
        <dbReference type="Proteomes" id="UP000643525"/>
    </source>
</evidence>
<keyword evidence="7 8" id="KW-0472">Membrane</keyword>
<dbReference type="CDD" id="cd06579">
    <property type="entry name" value="TM_PBP1_transp_AraH_like"/>
    <property type="match status" value="1"/>
</dbReference>
<reference evidence="9 10" key="1">
    <citation type="submission" date="2020-10" db="EMBL/GenBank/DDBJ databases">
        <title>Sequencing the genomes of 1000 actinobacteria strains.</title>
        <authorList>
            <person name="Klenk H.-P."/>
        </authorList>
    </citation>
    <scope>NUCLEOTIDE SEQUENCE [LARGE SCALE GENOMIC DNA]</scope>
    <source>
        <strain evidence="9 10">DSM 15666</strain>
    </source>
</reference>
<evidence type="ECO:0000256" key="1">
    <source>
        <dbReference type="ARBA" id="ARBA00004651"/>
    </source>
</evidence>
<evidence type="ECO:0000256" key="4">
    <source>
        <dbReference type="ARBA" id="ARBA00022519"/>
    </source>
</evidence>
<feature type="transmembrane region" description="Helical" evidence="8">
    <location>
        <begin position="95"/>
        <end position="128"/>
    </location>
</feature>
<gene>
    <name evidence="9" type="ORF">H4W27_002050</name>
</gene>
<feature type="transmembrane region" description="Helical" evidence="8">
    <location>
        <begin position="288"/>
        <end position="307"/>
    </location>
</feature>
<organism evidence="9 10">
    <name type="scientific">Nesterenkonia lutea</name>
    <dbReference type="NCBI Taxonomy" id="272919"/>
    <lineage>
        <taxon>Bacteria</taxon>
        <taxon>Bacillati</taxon>
        <taxon>Actinomycetota</taxon>
        <taxon>Actinomycetes</taxon>
        <taxon>Micrococcales</taxon>
        <taxon>Micrococcaceae</taxon>
        <taxon>Nesterenkonia</taxon>
    </lineage>
</organism>
<comment type="caution">
    <text evidence="9">The sequence shown here is derived from an EMBL/GenBank/DDBJ whole genome shotgun (WGS) entry which is preliminary data.</text>
</comment>
<keyword evidence="2" id="KW-0813">Transport</keyword>
<name>A0ABR9JG71_9MICC</name>
<evidence type="ECO:0000256" key="7">
    <source>
        <dbReference type="ARBA" id="ARBA00023136"/>
    </source>
</evidence>
<keyword evidence="3" id="KW-1003">Cell membrane</keyword>
<evidence type="ECO:0000256" key="3">
    <source>
        <dbReference type="ARBA" id="ARBA00022475"/>
    </source>
</evidence>
<dbReference type="PANTHER" id="PTHR32196:SF21">
    <property type="entry name" value="ABC TRANSPORTER PERMEASE PROTEIN YPHD-RELATED"/>
    <property type="match status" value="1"/>
</dbReference>
<protein>
    <submittedName>
        <fullName evidence="9">Ribose transport system permease protein</fullName>
    </submittedName>
</protein>
<comment type="subcellular location">
    <subcellularLocation>
        <location evidence="1">Cell membrane</location>
        <topology evidence="1">Multi-pass membrane protein</topology>
    </subcellularLocation>
</comment>
<feature type="transmembrane region" description="Helical" evidence="8">
    <location>
        <begin position="148"/>
        <end position="178"/>
    </location>
</feature>